<dbReference type="SUPFAM" id="SSF55797">
    <property type="entry name" value="PR-1-like"/>
    <property type="match status" value="1"/>
</dbReference>
<dbReference type="EMBL" id="JABBPN010000014">
    <property type="protein sequence ID" value="NMO97001.1"/>
    <property type="molecule type" value="Genomic_DNA"/>
</dbReference>
<evidence type="ECO:0000256" key="1">
    <source>
        <dbReference type="SAM" id="MobiDB-lite"/>
    </source>
</evidence>
<dbReference type="RefSeq" id="WP_169505793.1">
    <property type="nucleotide sequence ID" value="NZ_JABBPN010000014.1"/>
</dbReference>
<evidence type="ECO:0000313" key="5">
    <source>
        <dbReference type="Proteomes" id="UP000565468"/>
    </source>
</evidence>
<keyword evidence="5" id="KW-1185">Reference proteome</keyword>
<dbReference type="InterPro" id="IPR035940">
    <property type="entry name" value="CAP_sf"/>
</dbReference>
<keyword evidence="4" id="KW-0378">Hydrolase</keyword>
<dbReference type="InterPro" id="IPR014258">
    <property type="entry name" value="CAP_domain_YkwD-like"/>
</dbReference>
<protein>
    <submittedName>
        <fullName evidence="4">Serine protease</fullName>
    </submittedName>
</protein>
<name>A0A848M9X4_PAELE</name>
<keyword evidence="2" id="KW-0732">Signal</keyword>
<feature type="chain" id="PRO_5033036163" evidence="2">
    <location>
        <begin position="31"/>
        <end position="235"/>
    </location>
</feature>
<keyword evidence="4" id="KW-0645">Protease</keyword>
<evidence type="ECO:0000256" key="2">
    <source>
        <dbReference type="SAM" id="SignalP"/>
    </source>
</evidence>
<comment type="caution">
    <text evidence="4">The sequence shown here is derived from an EMBL/GenBank/DDBJ whole genome shotgun (WGS) entry which is preliminary data.</text>
</comment>
<gene>
    <name evidence="4" type="ORF">HII30_14640</name>
</gene>
<dbReference type="GO" id="GO:0008233">
    <property type="term" value="F:peptidase activity"/>
    <property type="evidence" value="ECO:0007669"/>
    <property type="project" value="UniProtKB-KW"/>
</dbReference>
<feature type="signal peptide" evidence="2">
    <location>
        <begin position="1"/>
        <end position="30"/>
    </location>
</feature>
<dbReference type="NCBIfam" id="TIGR02909">
    <property type="entry name" value="spore_YkwD"/>
    <property type="match status" value="1"/>
</dbReference>
<dbReference type="InterPro" id="IPR014044">
    <property type="entry name" value="CAP_dom"/>
</dbReference>
<dbReference type="Pfam" id="PF00188">
    <property type="entry name" value="CAP"/>
    <property type="match status" value="1"/>
</dbReference>
<evidence type="ECO:0000259" key="3">
    <source>
        <dbReference type="Pfam" id="PF00188"/>
    </source>
</evidence>
<dbReference type="PANTHER" id="PTHR31157:SF1">
    <property type="entry name" value="SCP DOMAIN-CONTAINING PROTEIN"/>
    <property type="match status" value="1"/>
</dbReference>
<dbReference type="CDD" id="cd05379">
    <property type="entry name" value="CAP_bacterial"/>
    <property type="match status" value="1"/>
</dbReference>
<feature type="region of interest" description="Disordered" evidence="1">
    <location>
        <begin position="64"/>
        <end position="114"/>
    </location>
</feature>
<dbReference type="GO" id="GO:0006508">
    <property type="term" value="P:proteolysis"/>
    <property type="evidence" value="ECO:0007669"/>
    <property type="project" value="UniProtKB-KW"/>
</dbReference>
<dbReference type="Proteomes" id="UP000565468">
    <property type="component" value="Unassembled WGS sequence"/>
</dbReference>
<dbReference type="AlphaFoldDB" id="A0A848M9X4"/>
<dbReference type="Gene3D" id="3.40.33.10">
    <property type="entry name" value="CAP"/>
    <property type="match status" value="1"/>
</dbReference>
<proteinExistence type="predicted"/>
<evidence type="ECO:0000313" key="4">
    <source>
        <dbReference type="EMBL" id="NMO97001.1"/>
    </source>
</evidence>
<accession>A0A848M9X4</accession>
<organism evidence="4 5">
    <name type="scientific">Paenibacillus lemnae</name>
    <dbReference type="NCBI Taxonomy" id="1330551"/>
    <lineage>
        <taxon>Bacteria</taxon>
        <taxon>Bacillati</taxon>
        <taxon>Bacillota</taxon>
        <taxon>Bacilli</taxon>
        <taxon>Bacillales</taxon>
        <taxon>Paenibacillaceae</taxon>
        <taxon>Paenibacillus</taxon>
    </lineage>
</organism>
<sequence length="235" mass="25716">MNKHIIKKVAAGSLAAILSVGIMLPSQASAAPSQDQLQSLQQQIQKYLESQGWSKFEWVIQQPAKQPQQYQPQPEQPNVPAANPGSSDAPSAPTPSAQQPKPEAPAAPASKEQSAYTQQVVDLVNQERAKSGLAALSVNDELAAMALDKAKDMSNNNYFDHQSPTYGSPFDMMKAYGISYSYAGENIAKGQRTPEEVMKAWMNSEGHRKNIMSPNFTMIGVGYYNGHWVQEFISQ</sequence>
<dbReference type="PANTHER" id="PTHR31157">
    <property type="entry name" value="SCP DOMAIN-CONTAINING PROTEIN"/>
    <property type="match status" value="1"/>
</dbReference>
<reference evidence="4 5" key="1">
    <citation type="submission" date="2020-04" db="EMBL/GenBank/DDBJ databases">
        <title>Paenibacillus algicola sp. nov., a novel marine bacterium producing alginate lyase.</title>
        <authorList>
            <person name="Huang H."/>
        </authorList>
    </citation>
    <scope>NUCLEOTIDE SEQUENCE [LARGE SCALE GENOMIC DNA]</scope>
    <source>
        <strain evidence="4 5">L7-75</strain>
    </source>
</reference>
<feature type="domain" description="SCP" evidence="3">
    <location>
        <begin position="121"/>
        <end position="226"/>
    </location>
</feature>